<dbReference type="GO" id="GO:0009100">
    <property type="term" value="P:glycoprotein metabolic process"/>
    <property type="evidence" value="ECO:0007669"/>
    <property type="project" value="UniProtKB-ARBA"/>
</dbReference>
<comment type="caution">
    <text evidence="2">The sequence shown here is derived from an EMBL/GenBank/DDBJ whole genome shotgun (WGS) entry which is preliminary data.</text>
</comment>
<dbReference type="Proteomes" id="UP000242188">
    <property type="component" value="Unassembled WGS sequence"/>
</dbReference>
<evidence type="ECO:0000313" key="2">
    <source>
        <dbReference type="EMBL" id="OWF52824.1"/>
    </source>
</evidence>
<name>A0A210QVS9_MIZYE</name>
<accession>A0A210QVS9</accession>
<protein>
    <recommendedName>
        <fullName evidence="1">LicD/FKTN/FKRP nucleotidyltransferase domain-containing protein</fullName>
    </recommendedName>
</protein>
<proteinExistence type="predicted"/>
<reference evidence="2 3" key="1">
    <citation type="journal article" date="2017" name="Nat. Ecol. Evol.">
        <title>Scallop genome provides insights into evolution of bilaterian karyotype and development.</title>
        <authorList>
            <person name="Wang S."/>
            <person name="Zhang J."/>
            <person name="Jiao W."/>
            <person name="Li J."/>
            <person name="Xun X."/>
            <person name="Sun Y."/>
            <person name="Guo X."/>
            <person name="Huan P."/>
            <person name="Dong B."/>
            <person name="Zhang L."/>
            <person name="Hu X."/>
            <person name="Sun X."/>
            <person name="Wang J."/>
            <person name="Zhao C."/>
            <person name="Wang Y."/>
            <person name="Wang D."/>
            <person name="Huang X."/>
            <person name="Wang R."/>
            <person name="Lv J."/>
            <person name="Li Y."/>
            <person name="Zhang Z."/>
            <person name="Liu B."/>
            <person name="Lu W."/>
            <person name="Hui Y."/>
            <person name="Liang J."/>
            <person name="Zhou Z."/>
            <person name="Hou R."/>
            <person name="Li X."/>
            <person name="Liu Y."/>
            <person name="Li H."/>
            <person name="Ning X."/>
            <person name="Lin Y."/>
            <person name="Zhao L."/>
            <person name="Xing Q."/>
            <person name="Dou J."/>
            <person name="Li Y."/>
            <person name="Mao J."/>
            <person name="Guo H."/>
            <person name="Dou H."/>
            <person name="Li T."/>
            <person name="Mu C."/>
            <person name="Jiang W."/>
            <person name="Fu Q."/>
            <person name="Fu X."/>
            <person name="Miao Y."/>
            <person name="Liu J."/>
            <person name="Yu Q."/>
            <person name="Li R."/>
            <person name="Liao H."/>
            <person name="Li X."/>
            <person name="Kong Y."/>
            <person name="Jiang Z."/>
            <person name="Chourrout D."/>
            <person name="Li R."/>
            <person name="Bao Z."/>
        </authorList>
    </citation>
    <scope>NUCLEOTIDE SEQUENCE [LARGE SCALE GENOMIC DNA]</scope>
    <source>
        <strain evidence="2 3">PY_sf001</strain>
    </source>
</reference>
<keyword evidence="3" id="KW-1185">Reference proteome</keyword>
<evidence type="ECO:0000313" key="3">
    <source>
        <dbReference type="Proteomes" id="UP000242188"/>
    </source>
</evidence>
<organism evidence="2 3">
    <name type="scientific">Mizuhopecten yessoensis</name>
    <name type="common">Japanese scallop</name>
    <name type="synonym">Patinopecten yessoensis</name>
    <dbReference type="NCBI Taxonomy" id="6573"/>
    <lineage>
        <taxon>Eukaryota</taxon>
        <taxon>Metazoa</taxon>
        <taxon>Spiralia</taxon>
        <taxon>Lophotrochozoa</taxon>
        <taxon>Mollusca</taxon>
        <taxon>Bivalvia</taxon>
        <taxon>Autobranchia</taxon>
        <taxon>Pteriomorphia</taxon>
        <taxon>Pectinida</taxon>
        <taxon>Pectinoidea</taxon>
        <taxon>Pectinidae</taxon>
        <taxon>Mizuhopecten</taxon>
    </lineage>
</organism>
<evidence type="ECO:0000259" key="1">
    <source>
        <dbReference type="Pfam" id="PF04991"/>
    </source>
</evidence>
<dbReference type="Pfam" id="PF04991">
    <property type="entry name" value="LicD"/>
    <property type="match status" value="1"/>
</dbReference>
<dbReference type="EMBL" id="NEDP02001616">
    <property type="protein sequence ID" value="OWF52824.1"/>
    <property type="molecule type" value="Genomic_DNA"/>
</dbReference>
<dbReference type="InterPro" id="IPR007074">
    <property type="entry name" value="LicD/FKTN/FKRP_NTP_transf"/>
</dbReference>
<sequence length="85" mass="10027">MFEAFAPTLQKANVMFMLYGGTLVGVHRHHTKITWDDDIDVLVNGSQREQMARALLPDYTLYRPPKVQWKFFRTDINHLESQRFS</sequence>
<feature type="domain" description="LicD/FKTN/FKRP nucleotidyltransferase" evidence="1">
    <location>
        <begin position="10"/>
        <end position="64"/>
    </location>
</feature>
<dbReference type="AlphaFoldDB" id="A0A210QVS9"/>
<gene>
    <name evidence="2" type="ORF">KP79_PYT15061</name>
</gene>
<dbReference type="OrthoDB" id="444255at2759"/>